<dbReference type="EMBL" id="ML121529">
    <property type="protein sequence ID" value="RPB28163.1"/>
    <property type="molecule type" value="Genomic_DNA"/>
</dbReference>
<keyword evidence="2" id="KW-1185">Reference proteome</keyword>
<dbReference type="OrthoDB" id="3226064at2759"/>
<name>A0A3N4LZ33_9PEZI</name>
<dbReference type="Proteomes" id="UP000267821">
    <property type="component" value="Unassembled WGS sequence"/>
</dbReference>
<evidence type="ECO:0000313" key="1">
    <source>
        <dbReference type="EMBL" id="RPB28163.1"/>
    </source>
</evidence>
<evidence type="ECO:0000313" key="2">
    <source>
        <dbReference type="Proteomes" id="UP000267821"/>
    </source>
</evidence>
<proteinExistence type="predicted"/>
<dbReference type="AlphaFoldDB" id="A0A3N4LZ33"/>
<organism evidence="1 2">
    <name type="scientific">Terfezia boudieri ATCC MYA-4762</name>
    <dbReference type="NCBI Taxonomy" id="1051890"/>
    <lineage>
        <taxon>Eukaryota</taxon>
        <taxon>Fungi</taxon>
        <taxon>Dikarya</taxon>
        <taxon>Ascomycota</taxon>
        <taxon>Pezizomycotina</taxon>
        <taxon>Pezizomycetes</taxon>
        <taxon>Pezizales</taxon>
        <taxon>Pezizaceae</taxon>
        <taxon>Terfezia</taxon>
    </lineage>
</organism>
<dbReference type="InParanoid" id="A0A3N4LZ33"/>
<sequence length="117" mass="12988">MLGRSSLCVYSGKSLLGLWTPTQCSYPPSLGLQIIINAPFLSRFEYILIPLLVSREDFLEMRSTRIRASCKGTIRPTHAGDIRWISFCEMSSGAERFGGKGVRSNGASVFMLVRPLD</sequence>
<accession>A0A3N4LZ33</accession>
<gene>
    <name evidence="1" type="ORF">L211DRAFT_833151</name>
</gene>
<reference evidence="1 2" key="1">
    <citation type="journal article" date="2018" name="Nat. Ecol. Evol.">
        <title>Pezizomycetes genomes reveal the molecular basis of ectomycorrhizal truffle lifestyle.</title>
        <authorList>
            <person name="Murat C."/>
            <person name="Payen T."/>
            <person name="Noel B."/>
            <person name="Kuo A."/>
            <person name="Morin E."/>
            <person name="Chen J."/>
            <person name="Kohler A."/>
            <person name="Krizsan K."/>
            <person name="Balestrini R."/>
            <person name="Da Silva C."/>
            <person name="Montanini B."/>
            <person name="Hainaut M."/>
            <person name="Levati E."/>
            <person name="Barry K.W."/>
            <person name="Belfiori B."/>
            <person name="Cichocki N."/>
            <person name="Clum A."/>
            <person name="Dockter R.B."/>
            <person name="Fauchery L."/>
            <person name="Guy J."/>
            <person name="Iotti M."/>
            <person name="Le Tacon F."/>
            <person name="Lindquist E.A."/>
            <person name="Lipzen A."/>
            <person name="Malagnac F."/>
            <person name="Mello A."/>
            <person name="Molinier V."/>
            <person name="Miyauchi S."/>
            <person name="Poulain J."/>
            <person name="Riccioni C."/>
            <person name="Rubini A."/>
            <person name="Sitrit Y."/>
            <person name="Splivallo R."/>
            <person name="Traeger S."/>
            <person name="Wang M."/>
            <person name="Zifcakova L."/>
            <person name="Wipf D."/>
            <person name="Zambonelli A."/>
            <person name="Paolocci F."/>
            <person name="Nowrousian M."/>
            <person name="Ottonello S."/>
            <person name="Baldrian P."/>
            <person name="Spatafora J.W."/>
            <person name="Henrissat B."/>
            <person name="Nagy L.G."/>
            <person name="Aury J.M."/>
            <person name="Wincker P."/>
            <person name="Grigoriev I.V."/>
            <person name="Bonfante P."/>
            <person name="Martin F.M."/>
        </authorList>
    </citation>
    <scope>NUCLEOTIDE SEQUENCE [LARGE SCALE GENOMIC DNA]</scope>
    <source>
        <strain evidence="1 2">ATCC MYA-4762</strain>
    </source>
</reference>
<protein>
    <submittedName>
        <fullName evidence="1">Uncharacterized protein</fullName>
    </submittedName>
</protein>